<dbReference type="InterPro" id="IPR011641">
    <property type="entry name" value="Tyr-kin_ephrin_A/B_rcpt-like"/>
</dbReference>
<feature type="domain" description="Tyrosine-protein kinase ephrin type A/B receptor-like" evidence="4">
    <location>
        <begin position="962"/>
        <end position="1002"/>
    </location>
</feature>
<evidence type="ECO:0000256" key="3">
    <source>
        <dbReference type="SAM" id="Phobius"/>
    </source>
</evidence>
<gene>
    <name evidence="6" type="ORF">TrVE_jg4537</name>
</gene>
<dbReference type="InterPro" id="IPR056047">
    <property type="entry name" value="CRMPA-like_DUF7630"/>
</dbReference>
<dbReference type="Proteomes" id="UP001165160">
    <property type="component" value="Unassembled WGS sequence"/>
</dbReference>
<dbReference type="CDD" id="cd00185">
    <property type="entry name" value="TNFRSF"/>
    <property type="match status" value="1"/>
</dbReference>
<feature type="compositionally biased region" description="Polar residues" evidence="2">
    <location>
        <begin position="2836"/>
        <end position="2849"/>
    </location>
</feature>
<feature type="region of interest" description="Disordered" evidence="2">
    <location>
        <begin position="2804"/>
        <end position="2930"/>
    </location>
</feature>
<evidence type="ECO:0000259" key="4">
    <source>
        <dbReference type="Pfam" id="PF07699"/>
    </source>
</evidence>
<dbReference type="Pfam" id="PF24633">
    <property type="entry name" value="DUF7630"/>
    <property type="match status" value="1"/>
</dbReference>
<dbReference type="InterPro" id="IPR009030">
    <property type="entry name" value="Growth_fac_rcpt_cys_sf"/>
</dbReference>
<keyword evidence="3" id="KW-1133">Transmembrane helix</keyword>
<accession>A0A9W7FH51</accession>
<dbReference type="PANTHER" id="PTHR46967">
    <property type="entry name" value="INSULIN-LIKE GROWTH FACTOR BINDING PROTEIN,N-TERMINAL"/>
    <property type="match status" value="1"/>
</dbReference>
<feature type="compositionally biased region" description="Gly residues" evidence="2">
    <location>
        <begin position="2914"/>
        <end position="2924"/>
    </location>
</feature>
<feature type="domain" description="DUF7630" evidence="5">
    <location>
        <begin position="1691"/>
        <end position="1731"/>
    </location>
</feature>
<dbReference type="Gene3D" id="2.10.50.10">
    <property type="entry name" value="Tumor Necrosis Factor Receptor, subunit A, domain 2"/>
    <property type="match status" value="5"/>
</dbReference>
<dbReference type="SUPFAM" id="SSF57184">
    <property type="entry name" value="Growth factor receptor domain"/>
    <property type="match status" value="3"/>
</dbReference>
<feature type="transmembrane region" description="Helical" evidence="3">
    <location>
        <begin position="1752"/>
        <end position="1776"/>
    </location>
</feature>
<feature type="coiled-coil region" evidence="1">
    <location>
        <begin position="2772"/>
        <end position="2802"/>
    </location>
</feature>
<reference evidence="7" key="1">
    <citation type="journal article" date="2023" name="Commun. Biol.">
        <title>Genome analysis of Parmales, the sister group of diatoms, reveals the evolutionary specialization of diatoms from phago-mixotrophs to photoautotrophs.</title>
        <authorList>
            <person name="Ban H."/>
            <person name="Sato S."/>
            <person name="Yoshikawa S."/>
            <person name="Yamada K."/>
            <person name="Nakamura Y."/>
            <person name="Ichinomiya M."/>
            <person name="Sato N."/>
            <person name="Blanc-Mathieu R."/>
            <person name="Endo H."/>
            <person name="Kuwata A."/>
            <person name="Ogata H."/>
        </authorList>
    </citation>
    <scope>NUCLEOTIDE SEQUENCE [LARGE SCALE GENOMIC DNA]</scope>
    <source>
        <strain evidence="7">NIES 3699</strain>
    </source>
</reference>
<dbReference type="EMBL" id="BRXX01000442">
    <property type="protein sequence ID" value="GMI12292.1"/>
    <property type="molecule type" value="Genomic_DNA"/>
</dbReference>
<keyword evidence="7" id="KW-1185">Reference proteome</keyword>
<dbReference type="Pfam" id="PF07699">
    <property type="entry name" value="Ephrin_rec_like"/>
    <property type="match status" value="1"/>
</dbReference>
<dbReference type="PANTHER" id="PTHR46967:SF2">
    <property type="entry name" value="SUSHI, VON WILLEBRAND FACTOR TYPE A, EGF AND PENTRAXIN DOMAIN-CONTAINING PROTEIN 1-LIKE"/>
    <property type="match status" value="1"/>
</dbReference>
<keyword evidence="1" id="KW-0175">Coiled coil</keyword>
<evidence type="ECO:0000259" key="5">
    <source>
        <dbReference type="Pfam" id="PF24633"/>
    </source>
</evidence>
<feature type="transmembrane region" description="Helical" evidence="3">
    <location>
        <begin position="1857"/>
        <end position="1877"/>
    </location>
</feature>
<keyword evidence="3" id="KW-0472">Membrane</keyword>
<feature type="transmembrane region" description="Helical" evidence="3">
    <location>
        <begin position="1947"/>
        <end position="1969"/>
    </location>
</feature>
<feature type="region of interest" description="Disordered" evidence="2">
    <location>
        <begin position="2601"/>
        <end position="2648"/>
    </location>
</feature>
<evidence type="ECO:0000256" key="1">
    <source>
        <dbReference type="SAM" id="Coils"/>
    </source>
</evidence>
<dbReference type="SMART" id="SM01411">
    <property type="entry name" value="Ephrin_rec_like"/>
    <property type="match status" value="8"/>
</dbReference>
<protein>
    <recommendedName>
        <fullName evidence="8">Tyrosine-protein kinase ephrin type A/B receptor-like domain-containing protein</fullName>
    </recommendedName>
</protein>
<comment type="caution">
    <text evidence="6">The sequence shown here is derived from an EMBL/GenBank/DDBJ whole genome shotgun (WGS) entry which is preliminary data.</text>
</comment>
<evidence type="ECO:0000256" key="2">
    <source>
        <dbReference type="SAM" id="MobiDB-lite"/>
    </source>
</evidence>
<keyword evidence="3" id="KW-0812">Transmembrane</keyword>
<name>A0A9W7FH51_9STRA</name>
<organism evidence="6 7">
    <name type="scientific">Triparma verrucosa</name>
    <dbReference type="NCBI Taxonomy" id="1606542"/>
    <lineage>
        <taxon>Eukaryota</taxon>
        <taxon>Sar</taxon>
        <taxon>Stramenopiles</taxon>
        <taxon>Ochrophyta</taxon>
        <taxon>Bolidophyceae</taxon>
        <taxon>Parmales</taxon>
        <taxon>Triparmaceae</taxon>
        <taxon>Triparma</taxon>
    </lineage>
</organism>
<feature type="transmembrane region" description="Helical" evidence="3">
    <location>
        <begin position="1883"/>
        <end position="1903"/>
    </location>
</feature>
<evidence type="ECO:0008006" key="8">
    <source>
        <dbReference type="Google" id="ProtNLM"/>
    </source>
</evidence>
<sequence>MHDTEEDCNQTYPIRDAKVTLENYDPGAIGNAYISFATYGRLLPDAQIVVEFPSHFQGVGPGTPTIVHGLSGSLTMNVTNYLTVTLSRNGDGELDGGIASEERIVIIIPNVRNNVETGHTGEWPRLFVKSNEGVIYCEVRESYGWGLPPSVDLNQQADRSSKLCGEYYEDVYLTGERNIIQCQVLIHEGYNLTIAAGTTLLMPSYANPNSTSTITIMPGAKIFAEGTPEEPITIMGMEADLDSTRETESGMWGGIKIIGNSDLDPFESSGVLKYVRVRNTGAAYMQDGESSYHDGIGFLTVGNGTIVEDVEIAFNGVDVEGESSYGVLLSGGTVNMRRLSLLYNENGMSISNGYDGKIQFLYSVGGEDSVGLVVLSNTVGGERRRMEASRKTSPSIYNALFVGQQVTIDSAASGQFGNILVTNLAAGTSGVVFTCTEDDSSQVPITQSGGDYTPGESLYWSSNNFVYTTDDTPNMGVNGDCASHIENIESINADPGLVMQQNNTNAADIASKMMLVDPRPNPDSQLLTSSVDVPSGGGGQWFEPASFTGAFSADSNWLSEWSWMEDKGNLASDSEDKVMDCGDITNDVTWEGLVRITCRATVKEGATLTIRPGAEVRFHPGAGLLVEGGATLAATGTKGSLITFTTAASKKTIEVSGVNAGYWNGIEVRSNSCSLTYARIWYSTDGLTFSGLTSTATVEHVEVAFSRTSGVSIEGGDIGLKYISVVRCGESGIKINDAYQGQIQFLYSVLSKASSRAIEVAGANTCPTVSNANIVGHLENPSKDGMVHFVNGAGGNFRNMILTNVSGVGVGQEGCSGASFTQDQSYYDSSSNKDELLFWSESNLIWLNRGAHFNSTLTAQFESSECLNADSYSSRDEDPLVFDFSADPRPKSSSWIFNNFDEITPTDDDILERADYLGAFVGDDNWLVGLSWIVENLGRNLTHASAEELRCDAGYGAFGDIESNADCILCPLHTYDHPFNNNCEMCPIGTHTFHLGSSETDCRQTVDFKHFCEDEMVGYYYEFYETIGNDVRGVNCKRCGSGHYVNEGKQCVPCPHGTHSIGGSEKCLPCPDGYHTNLEYTSCHKCLPGTAWNGTFEAHVDDEGVTRMLGAPEGECVTCPGGTFNREGLNWQCKNCTEPGTWSEPGASYCVPAPAGYHPTNNRSAIEMCQRNHYSEGGLDVCPPCDNGMLSRNGAAHCDFFCDPGYILNGTRGTWGTGTGCDACPIGKFALYGQDVCTNCTDGYEAPNNGTSICQICPEGKFIAYGNDPKVNSSKSWTCTDCGPGMFSSRGAAECSLCEAGKYTAENGTAECTQCPSHEVSDPGQAECQCEDGFFRNNDTAICECPKGEELIGDICSPCVVGFYKEEKGNHDCDNCLHFLGGSITEGIGSYDPHTQCNCTRTTYQYTYRYDPDATDEFGKKNRNVEAKYYPWILIGDRCECSYGYVNKTVGGIVDALVCELDQSLVCELGEYRDDSGEEPECKQCPAGMYQPTQGARNFESCTNCTAGTYSAMPGSDFCRDCPLGYTSSEKETYCNLCNVGFFNAAANTSEVDDTRRMQLEILDEIIAVGNATHPNPEGVGVTNWVSGLDGKDSINHDLWGDEKLEMPLNAWAGFTGMNCLPCTGRCDIGLELTPCLYCAGVKGLPEDQGLGFDKNYTAAIEEGEKKGLEIGSITIFDGWWRSHPWSLKILRCPVPDACSNGNCVEGYDGPMCSTCAEGYSRDPLGACTPCGAEDIGVNATVSTYQMNDSDLTLLILVVILFVALSAYVVLFKYVYPWLKKKILDHYNMKGKKLSDLFLKKLKDNKDDDDGAGGFQELKTKFKIVTSFYQITTQFQLSLSVDFPPVFSKFTNWMSGLVNLDIFSVFKVGCVMGNSYYNSLLVTTLAPLFISAMIFVLGAIFGLKARRRVVKGRMEQEEFEKAKDKAFNDIMGLAVDVSKEDSYSQDVLGYGMVIINGMSGLLAISLILFEPLQTISSTMTKRHTWHTAEKLSEGCGCPGETCERVKEEGVKEEEEEEEEKNEKMCRCKEECVCQVICLGCLDRREYGVEKVVTVDEMNSTFMEGFHVCKRKKCNSKKNVKKCICESACQCPKRKRKLKWKCYHNIWVIGWVTRFLEENWKAFWGRNQGDPVCPNFQYPWEPEVYHEADPDDPYPRHEINCPNGNCKHLLELPKDANRDQAWKYFQQILKSREDNAGWEDIKGSMIDNKSFWQRFFQKILNCCQFWKCKDPRTMSHFTDTEVNYHDSNEFPPKAQWRSSTGNGPYDQLRIQVELPIGTEVEVEGDEENGEEIDACEAKIKEAFNLFKKYLINENNIKSKRVSDLHCLKHMGDKEQIIYKRFKVFKYIFDYQDAVLDISREEGKERNKSEEEVNTFTQLARSVGWKKGDKVWDRENEDSDDDDDDDEFSEGWSFQLPTLTWISRWSKKPEVSKQDKKKEKAKHKRSADKIAYELFPPKNSTILGRRRADILYEGFKISEGRWLDFNEVDKDDKDRKVKSRSLPTVRIEYSLEMTLGGWLSSPFFTNLFYHKQARRVLEEWKKFAADPYNWLEDGEANNIPKQEILEEEVFKLADTVDKKDYGKAWGTKRRSSIGMQARLRHNTTLNYESNEPEAKPALGNEELKKSSSGATALRGRKPTKATEKSISKSKDSSTLTDQDFLFDASDEKIVRVADNAIVIKPRLYAALETGDPVIYFIGDDEDARAIDGLKNKAVYYVYKWENDNDNKISLATSAKNALSSKFEEIKDVSSKVNSMLGFHSFRLPLSGLQTMHDISENQKKISEKQKSINKLENELEKLKNYQGKAVLDSTNTDGSESARERRKSSKFLSNSADRDTRGTSTISQKKTQAQTHADVAAPKDEEEGGGNVGEGTTNPLMKSVKVRKQASKATGGGPRSAKKKGSGVGRVGEPKKGGKGGKGGRGGAGDIGDNQL</sequence>
<evidence type="ECO:0000313" key="6">
    <source>
        <dbReference type="EMBL" id="GMI12292.1"/>
    </source>
</evidence>
<proteinExistence type="predicted"/>
<feature type="compositionally biased region" description="Basic and acidic residues" evidence="2">
    <location>
        <begin position="2638"/>
        <end position="2648"/>
    </location>
</feature>
<evidence type="ECO:0000313" key="7">
    <source>
        <dbReference type="Proteomes" id="UP001165160"/>
    </source>
</evidence>